<dbReference type="Gene3D" id="2.160.20.80">
    <property type="entry name" value="E3 ubiquitin-protein ligase SopA"/>
    <property type="match status" value="1"/>
</dbReference>
<evidence type="ECO:0007829" key="5">
    <source>
        <dbReference type="PeptideAtlas" id="A0A804RAZ3"/>
    </source>
</evidence>
<dbReference type="InterPro" id="IPR051082">
    <property type="entry name" value="Pentapeptide-BTB/POZ_domain"/>
</dbReference>
<sequence>MQSPEPSSSSPVLLNIGGKKYATTVETLMQREPDSMLAAMFSGRHTLHDHPTTGKGVVFVDRDGKHFRHVLNWLRDGAIPVLSESDYQQLLREAEYYQLLGLVDYINERLGWKETDNSEAELTRKDVIKCIQTQRVRFRGVNLSGLDLSKLDLSEVDFSYACIKNTDFSYANLYKAKFGQVEASSSSFQNAILRVSLLELILKNLFWMEQTFEVPIYKMLA</sequence>
<gene>
    <name evidence="3" type="primary">LOC100283682</name>
</gene>
<feature type="domain" description="BTB" evidence="2">
    <location>
        <begin position="10"/>
        <end position="114"/>
    </location>
</feature>
<reference evidence="3" key="2">
    <citation type="submission" date="2019-07" db="EMBL/GenBank/DDBJ databases">
        <authorList>
            <person name="Seetharam A."/>
            <person name="Woodhouse M."/>
            <person name="Cannon E."/>
        </authorList>
    </citation>
    <scope>NUCLEOTIDE SEQUENCE [LARGE SCALE GENOMIC DNA]</scope>
    <source>
        <strain evidence="3">cv. B73</strain>
    </source>
</reference>
<dbReference type="InterPro" id="IPR011333">
    <property type="entry name" value="SKP1/BTB/POZ_sf"/>
</dbReference>
<name>A0A804RAZ3_MAIZE</name>
<protein>
    <recommendedName>
        <fullName evidence="2">BTB domain-containing protein</fullName>
    </recommendedName>
</protein>
<dbReference type="OrthoDB" id="2414723at2759"/>
<dbReference type="Pfam" id="PF02214">
    <property type="entry name" value="BTB_2"/>
    <property type="match status" value="1"/>
</dbReference>
<dbReference type="InterPro" id="IPR003131">
    <property type="entry name" value="T1-type_BTB"/>
</dbReference>
<dbReference type="Proteomes" id="UP000007305">
    <property type="component" value="Chromosome 9"/>
</dbReference>
<evidence type="ECO:0000313" key="4">
    <source>
        <dbReference type="Proteomes" id="UP000007305"/>
    </source>
</evidence>
<evidence type="ECO:0000259" key="2">
    <source>
        <dbReference type="SMART" id="SM00225"/>
    </source>
</evidence>
<dbReference type="Gramene" id="Zm00001eb403220_T002">
    <property type="protein sequence ID" value="Zm00001eb403220_P002"/>
    <property type="gene ID" value="Zm00001eb403220"/>
</dbReference>
<dbReference type="EnsemblPlants" id="Zm00001eb403220_T002">
    <property type="protein sequence ID" value="Zm00001eb403220_P002"/>
    <property type="gene ID" value="Zm00001eb403220"/>
</dbReference>
<keyword evidence="4" id="KW-1185">Reference proteome</keyword>
<reference evidence="3" key="3">
    <citation type="submission" date="2021-05" db="UniProtKB">
        <authorList>
            <consortium name="EnsemblPlants"/>
        </authorList>
    </citation>
    <scope>IDENTIFICATION</scope>
    <source>
        <strain evidence="3">cv. B73</strain>
    </source>
</reference>
<dbReference type="InterPro" id="IPR001646">
    <property type="entry name" value="5peptide_repeat"/>
</dbReference>
<dbReference type="SMART" id="SM00225">
    <property type="entry name" value="BTB"/>
    <property type="match status" value="1"/>
</dbReference>
<dbReference type="PANTHER" id="PTHR14136">
    <property type="entry name" value="BTB_POZ DOMAIN-CONTAINING PROTEIN KCTD9"/>
    <property type="match status" value="1"/>
</dbReference>
<accession>A0A804RAZ3</accession>
<evidence type="ECO:0000256" key="1">
    <source>
        <dbReference type="ARBA" id="ARBA00004906"/>
    </source>
</evidence>
<dbReference type="PANTHER" id="PTHR14136:SF17">
    <property type="entry name" value="BTB_POZ DOMAIN-CONTAINING PROTEIN KCTD9"/>
    <property type="match status" value="1"/>
</dbReference>
<keyword evidence="5" id="KW-1267">Proteomics identification</keyword>
<reference evidence="4" key="1">
    <citation type="journal article" date="2009" name="Science">
        <title>The B73 maize genome: complexity, diversity, and dynamics.</title>
        <authorList>
            <person name="Schnable P.S."/>
            <person name="Ware D."/>
            <person name="Fulton R.S."/>
            <person name="Stein J.C."/>
            <person name="Wei F."/>
            <person name="Pasternak S."/>
            <person name="Liang C."/>
            <person name="Zhang J."/>
            <person name="Fulton L."/>
            <person name="Graves T.A."/>
            <person name="Minx P."/>
            <person name="Reily A.D."/>
            <person name="Courtney L."/>
            <person name="Kruchowski S.S."/>
            <person name="Tomlinson C."/>
            <person name="Strong C."/>
            <person name="Delehaunty K."/>
            <person name="Fronick C."/>
            <person name="Courtney B."/>
            <person name="Rock S.M."/>
            <person name="Belter E."/>
            <person name="Du F."/>
            <person name="Kim K."/>
            <person name="Abbott R.M."/>
            <person name="Cotton M."/>
            <person name="Levy A."/>
            <person name="Marchetto P."/>
            <person name="Ochoa K."/>
            <person name="Jackson S.M."/>
            <person name="Gillam B."/>
            <person name="Chen W."/>
            <person name="Yan L."/>
            <person name="Higginbotham J."/>
            <person name="Cardenas M."/>
            <person name="Waligorski J."/>
            <person name="Applebaum E."/>
            <person name="Phelps L."/>
            <person name="Falcone J."/>
            <person name="Kanchi K."/>
            <person name="Thane T."/>
            <person name="Scimone A."/>
            <person name="Thane N."/>
            <person name="Henke J."/>
            <person name="Wang T."/>
            <person name="Ruppert J."/>
            <person name="Shah N."/>
            <person name="Rotter K."/>
            <person name="Hodges J."/>
            <person name="Ingenthron E."/>
            <person name="Cordes M."/>
            <person name="Kohlberg S."/>
            <person name="Sgro J."/>
            <person name="Delgado B."/>
            <person name="Mead K."/>
            <person name="Chinwalla A."/>
            <person name="Leonard S."/>
            <person name="Crouse K."/>
            <person name="Collura K."/>
            <person name="Kudrna D."/>
            <person name="Currie J."/>
            <person name="He R."/>
            <person name="Angelova A."/>
            <person name="Rajasekar S."/>
            <person name="Mueller T."/>
            <person name="Lomeli R."/>
            <person name="Scara G."/>
            <person name="Ko A."/>
            <person name="Delaney K."/>
            <person name="Wissotski M."/>
            <person name="Lopez G."/>
            <person name="Campos D."/>
            <person name="Braidotti M."/>
            <person name="Ashley E."/>
            <person name="Golser W."/>
            <person name="Kim H."/>
            <person name="Lee S."/>
            <person name="Lin J."/>
            <person name="Dujmic Z."/>
            <person name="Kim W."/>
            <person name="Talag J."/>
            <person name="Zuccolo A."/>
            <person name="Fan C."/>
            <person name="Sebastian A."/>
            <person name="Kramer M."/>
            <person name="Spiegel L."/>
            <person name="Nascimento L."/>
            <person name="Zutavern T."/>
            <person name="Miller B."/>
            <person name="Ambroise C."/>
            <person name="Muller S."/>
            <person name="Spooner W."/>
            <person name="Narechania A."/>
            <person name="Ren L."/>
            <person name="Wei S."/>
            <person name="Kumari S."/>
            <person name="Faga B."/>
            <person name="Levy M.J."/>
            <person name="McMahan L."/>
            <person name="Van Buren P."/>
            <person name="Vaughn M.W."/>
            <person name="Ying K."/>
            <person name="Yeh C.-T."/>
            <person name="Emrich S.J."/>
            <person name="Jia Y."/>
            <person name="Kalyanaraman A."/>
            <person name="Hsia A.-P."/>
            <person name="Barbazuk W.B."/>
            <person name="Baucom R.S."/>
            <person name="Brutnell T.P."/>
            <person name="Carpita N.C."/>
            <person name="Chaparro C."/>
            <person name="Chia J.-M."/>
            <person name="Deragon J.-M."/>
            <person name="Estill J.C."/>
            <person name="Fu Y."/>
            <person name="Jeddeloh J.A."/>
            <person name="Han Y."/>
            <person name="Lee H."/>
            <person name="Li P."/>
            <person name="Lisch D.R."/>
            <person name="Liu S."/>
            <person name="Liu Z."/>
            <person name="Nagel D.H."/>
            <person name="McCann M.C."/>
            <person name="SanMiguel P."/>
            <person name="Myers A.M."/>
            <person name="Nettleton D."/>
            <person name="Nguyen J."/>
            <person name="Penning B.W."/>
            <person name="Ponnala L."/>
            <person name="Schneider K.L."/>
            <person name="Schwartz D.C."/>
            <person name="Sharma A."/>
            <person name="Soderlund C."/>
            <person name="Springer N.M."/>
            <person name="Sun Q."/>
            <person name="Wang H."/>
            <person name="Waterman M."/>
            <person name="Westerman R."/>
            <person name="Wolfgruber T.K."/>
            <person name="Yang L."/>
            <person name="Yu Y."/>
            <person name="Zhang L."/>
            <person name="Zhou S."/>
            <person name="Zhu Q."/>
            <person name="Bennetzen J.L."/>
            <person name="Dawe R.K."/>
            <person name="Jiang J."/>
            <person name="Jiang N."/>
            <person name="Presting G.G."/>
            <person name="Wessler S.R."/>
            <person name="Aluru S."/>
            <person name="Martienssen R.A."/>
            <person name="Clifton S.W."/>
            <person name="McCombie W.R."/>
            <person name="Wing R.A."/>
            <person name="Wilson R.K."/>
        </authorList>
    </citation>
    <scope>NUCLEOTIDE SEQUENCE [LARGE SCALE GENOMIC DNA]</scope>
    <source>
        <strain evidence="4">cv. B73</strain>
    </source>
</reference>
<dbReference type="SUPFAM" id="SSF54695">
    <property type="entry name" value="POZ domain"/>
    <property type="match status" value="1"/>
</dbReference>
<dbReference type="Pfam" id="PF00805">
    <property type="entry name" value="Pentapeptide"/>
    <property type="match status" value="1"/>
</dbReference>
<dbReference type="GO" id="GO:0051260">
    <property type="term" value="P:protein homooligomerization"/>
    <property type="evidence" value="ECO:0007669"/>
    <property type="project" value="InterPro"/>
</dbReference>
<comment type="pathway">
    <text evidence="1">Protein modification; protein ubiquitination.</text>
</comment>
<dbReference type="Gene3D" id="3.30.710.10">
    <property type="entry name" value="Potassium Channel Kv1.1, Chain A"/>
    <property type="match status" value="1"/>
</dbReference>
<organism evidence="3 4">
    <name type="scientific">Zea mays</name>
    <name type="common">Maize</name>
    <dbReference type="NCBI Taxonomy" id="4577"/>
    <lineage>
        <taxon>Eukaryota</taxon>
        <taxon>Viridiplantae</taxon>
        <taxon>Streptophyta</taxon>
        <taxon>Embryophyta</taxon>
        <taxon>Tracheophyta</taxon>
        <taxon>Spermatophyta</taxon>
        <taxon>Magnoliopsida</taxon>
        <taxon>Liliopsida</taxon>
        <taxon>Poales</taxon>
        <taxon>Poaceae</taxon>
        <taxon>PACMAD clade</taxon>
        <taxon>Panicoideae</taxon>
        <taxon>Andropogonodae</taxon>
        <taxon>Andropogoneae</taxon>
        <taxon>Tripsacinae</taxon>
        <taxon>Zea</taxon>
    </lineage>
</organism>
<proteinExistence type="evidence at protein level"/>
<dbReference type="InterPro" id="IPR000210">
    <property type="entry name" value="BTB/POZ_dom"/>
</dbReference>
<dbReference type="SUPFAM" id="SSF141571">
    <property type="entry name" value="Pentapeptide repeat-like"/>
    <property type="match status" value="1"/>
</dbReference>
<evidence type="ECO:0000313" key="3">
    <source>
        <dbReference type="EnsemblPlants" id="Zm00001eb403220_P002"/>
    </source>
</evidence>
<dbReference type="AlphaFoldDB" id="A0A804RAZ3"/>